<feature type="transmembrane region" description="Helical" evidence="7">
    <location>
        <begin position="370"/>
        <end position="389"/>
    </location>
</feature>
<feature type="transmembrane region" description="Helical" evidence="7">
    <location>
        <begin position="440"/>
        <end position="459"/>
    </location>
</feature>
<reference evidence="10" key="1">
    <citation type="journal article" date="2019" name="Int. J. Syst. Evol. Microbiol.">
        <title>The Global Catalogue of Microorganisms (GCM) 10K type strain sequencing project: providing services to taxonomists for standard genome sequencing and annotation.</title>
        <authorList>
            <consortium name="The Broad Institute Genomics Platform"/>
            <consortium name="The Broad Institute Genome Sequencing Center for Infectious Disease"/>
            <person name="Wu L."/>
            <person name="Ma J."/>
        </authorList>
    </citation>
    <scope>NUCLEOTIDE SEQUENCE [LARGE SCALE GENOMIC DNA]</scope>
    <source>
        <strain evidence="10">JCM 17441</strain>
    </source>
</reference>
<dbReference type="PANTHER" id="PTHR30619:SF1">
    <property type="entry name" value="RECOMBINATION PROTEIN 2"/>
    <property type="match status" value="1"/>
</dbReference>
<feature type="transmembrane region" description="Helical" evidence="7">
    <location>
        <begin position="410"/>
        <end position="434"/>
    </location>
</feature>
<feature type="transmembrane region" description="Helical" evidence="7">
    <location>
        <begin position="498"/>
        <end position="519"/>
    </location>
</feature>
<keyword evidence="2" id="KW-1003">Cell membrane</keyword>
<keyword evidence="5 7" id="KW-0472">Membrane</keyword>
<dbReference type="Proteomes" id="UP001500620">
    <property type="component" value="Unassembled WGS sequence"/>
</dbReference>
<feature type="transmembrane region" description="Helical" evidence="7">
    <location>
        <begin position="30"/>
        <end position="50"/>
    </location>
</feature>
<feature type="transmembrane region" description="Helical" evidence="7">
    <location>
        <begin position="526"/>
        <end position="546"/>
    </location>
</feature>
<gene>
    <name evidence="9" type="ORF">GCM10022255_082790</name>
</gene>
<dbReference type="InterPro" id="IPR035681">
    <property type="entry name" value="ComA-like_MBL"/>
</dbReference>
<dbReference type="InterPro" id="IPR052159">
    <property type="entry name" value="Competence_DNA_uptake"/>
</dbReference>
<dbReference type="InterPro" id="IPR004477">
    <property type="entry name" value="ComEC_N"/>
</dbReference>
<keyword evidence="4 7" id="KW-1133">Transmembrane helix</keyword>
<name>A0ABP8DLP8_9ACTN</name>
<evidence type="ECO:0000313" key="10">
    <source>
        <dbReference type="Proteomes" id="UP001500620"/>
    </source>
</evidence>
<evidence type="ECO:0000313" key="9">
    <source>
        <dbReference type="EMBL" id="GAA4259172.1"/>
    </source>
</evidence>
<evidence type="ECO:0000256" key="1">
    <source>
        <dbReference type="ARBA" id="ARBA00004651"/>
    </source>
</evidence>
<dbReference type="Gene3D" id="3.60.15.10">
    <property type="entry name" value="Ribonuclease Z/Hydroxyacylglutathione hydrolase-like"/>
    <property type="match status" value="1"/>
</dbReference>
<dbReference type="Pfam" id="PF00753">
    <property type="entry name" value="Lactamase_B"/>
    <property type="match status" value="1"/>
</dbReference>
<evidence type="ECO:0000256" key="2">
    <source>
        <dbReference type="ARBA" id="ARBA00022475"/>
    </source>
</evidence>
<protein>
    <submittedName>
        <fullName evidence="9">ComEC/Rec2 family competence protein</fullName>
    </submittedName>
</protein>
<dbReference type="EMBL" id="BAABAT010000034">
    <property type="protein sequence ID" value="GAA4259172.1"/>
    <property type="molecule type" value="Genomic_DNA"/>
</dbReference>
<dbReference type="SUPFAM" id="SSF56281">
    <property type="entry name" value="Metallo-hydrolase/oxidoreductase"/>
    <property type="match status" value="1"/>
</dbReference>
<feature type="transmembrane region" description="Helical" evidence="7">
    <location>
        <begin position="280"/>
        <end position="301"/>
    </location>
</feature>
<evidence type="ECO:0000256" key="3">
    <source>
        <dbReference type="ARBA" id="ARBA00022692"/>
    </source>
</evidence>
<dbReference type="PANTHER" id="PTHR30619">
    <property type="entry name" value="DNA INTERNALIZATION/COMPETENCE PROTEIN COMEC/REC2"/>
    <property type="match status" value="1"/>
</dbReference>
<evidence type="ECO:0000256" key="7">
    <source>
        <dbReference type="SAM" id="Phobius"/>
    </source>
</evidence>
<comment type="subcellular location">
    <subcellularLocation>
        <location evidence="1">Cell membrane</location>
        <topology evidence="1">Multi-pass membrane protein</topology>
    </subcellularLocation>
</comment>
<evidence type="ECO:0000256" key="4">
    <source>
        <dbReference type="ARBA" id="ARBA00022989"/>
    </source>
</evidence>
<keyword evidence="3 7" id="KW-0812">Transmembrane</keyword>
<feature type="transmembrane region" description="Helical" evidence="7">
    <location>
        <begin position="7"/>
        <end position="24"/>
    </location>
</feature>
<feature type="domain" description="Metallo-beta-lactamase" evidence="8">
    <location>
        <begin position="563"/>
        <end position="755"/>
    </location>
</feature>
<accession>A0ABP8DLP8</accession>
<dbReference type="NCBIfam" id="TIGR00360">
    <property type="entry name" value="ComEC_N-term"/>
    <property type="match status" value="1"/>
</dbReference>
<dbReference type="CDD" id="cd07731">
    <property type="entry name" value="ComA-like_MBL-fold"/>
    <property type="match status" value="1"/>
</dbReference>
<feature type="region of interest" description="Disordered" evidence="6">
    <location>
        <begin position="52"/>
        <end position="81"/>
    </location>
</feature>
<keyword evidence="10" id="KW-1185">Reference proteome</keyword>
<proteinExistence type="predicted"/>
<evidence type="ECO:0000256" key="6">
    <source>
        <dbReference type="SAM" id="MobiDB-lite"/>
    </source>
</evidence>
<evidence type="ECO:0000256" key="5">
    <source>
        <dbReference type="ARBA" id="ARBA00023136"/>
    </source>
</evidence>
<sequence length="799" mass="80393">MSADLRLVGAALGCWFAAIGALFAPAGVGWVVAGIALVVAIAWPAVTSRLGPPDPKAQRRVRGSGGAGGDGRSSTGRRAGEVGRGTWCTRWIVAAVAAGIAGGASATAARVGERDAEPLRGLVARHASVHVGVRISDDPRLGRARAGRDATVVVPARLLWVSTEDGTRIVVSARVLVLAGDRGWLGLLPGQEAEADGRLAAAGGGDLRAALVSVPGAPALQGTAPWVQRAAGALRAGLQRACAGLPAEPGGLLPGLVVGDTSRLDPALAGDFKTTGLTHLTAVSGANLAIVLGLVLVVVRWCRAGPRVAAVLCVVALAGFVVLVRPSPSVLRAAAMGGLALVALALGRPRAAVPSLAAGVFGLVVFDPELAVDAGFALSVLATGGLVLIAPRWAEALRARGWPRVAAEALAVPAAAQAACAPVIAAISASVSLATVPANLLAAPAVAPATILGIFAAVLSPLAPTASAFTAWLASWPARWLILVAHRGADVPAGLLPWPGGLLGGLLLGALIVALVVAFRRPALRRWVLVTAVAVVLGAAPVRLLAAPWPPPGWLVVACDVGQGDALALAAGPGAAVVVDAGPEPDAVDRCLRRLGIRRVPLLVLSHFHADHIGGLDGVLRGRAVGGLLAPDFGEPAAARASVLGRGLARVAGPLDVGGVHIDVLGPVHPVTGTRSDPNNNSLVLAVTTGGVRVLLTGDAETEEQLSLLAVDDPAVLRADVLKVAHHGSSYQDEGFLEAVAPRVALVSVGVGNDYGHPSPVLLAWLARSGARVLRTDQQGDLAVLRDSGGRLAVAVSKE</sequence>
<comment type="caution">
    <text evidence="9">The sequence shown here is derived from an EMBL/GenBank/DDBJ whole genome shotgun (WGS) entry which is preliminary data.</text>
</comment>
<organism evidence="9 10">
    <name type="scientific">Dactylosporangium darangshiense</name>
    <dbReference type="NCBI Taxonomy" id="579108"/>
    <lineage>
        <taxon>Bacteria</taxon>
        <taxon>Bacillati</taxon>
        <taxon>Actinomycetota</taxon>
        <taxon>Actinomycetes</taxon>
        <taxon>Micromonosporales</taxon>
        <taxon>Micromonosporaceae</taxon>
        <taxon>Dactylosporangium</taxon>
    </lineage>
</organism>
<dbReference type="Pfam" id="PF03772">
    <property type="entry name" value="Competence"/>
    <property type="match status" value="1"/>
</dbReference>
<feature type="transmembrane region" description="Helical" evidence="7">
    <location>
        <begin position="307"/>
        <end position="324"/>
    </location>
</feature>
<dbReference type="InterPro" id="IPR036866">
    <property type="entry name" value="RibonucZ/Hydroxyglut_hydro"/>
</dbReference>
<dbReference type="RefSeq" id="WP_345136103.1">
    <property type="nucleotide sequence ID" value="NZ_BAABAT010000034.1"/>
</dbReference>
<dbReference type="SMART" id="SM00849">
    <property type="entry name" value="Lactamase_B"/>
    <property type="match status" value="1"/>
</dbReference>
<dbReference type="InterPro" id="IPR001279">
    <property type="entry name" value="Metallo-B-lactamas"/>
</dbReference>
<evidence type="ECO:0000259" key="8">
    <source>
        <dbReference type="SMART" id="SM00849"/>
    </source>
</evidence>